<dbReference type="GO" id="GO:0003824">
    <property type="term" value="F:catalytic activity"/>
    <property type="evidence" value="ECO:0007669"/>
    <property type="project" value="InterPro"/>
</dbReference>
<reference evidence="4" key="1">
    <citation type="journal article" date="2017" name="Genome Biol.">
        <title>Comparative genomics reveals high biological diversity and specific adaptations in the industrially and medically important fungal genus Aspergillus.</title>
        <authorList>
            <person name="de Vries R.P."/>
            <person name="Riley R."/>
            <person name="Wiebenga A."/>
            <person name="Aguilar-Osorio G."/>
            <person name="Amillis S."/>
            <person name="Uchima C.A."/>
            <person name="Anderluh G."/>
            <person name="Asadollahi M."/>
            <person name="Askin M."/>
            <person name="Barry K."/>
            <person name="Battaglia E."/>
            <person name="Bayram O."/>
            <person name="Benocci T."/>
            <person name="Braus-Stromeyer S.A."/>
            <person name="Caldana C."/>
            <person name="Canovas D."/>
            <person name="Cerqueira G.C."/>
            <person name="Chen F."/>
            <person name="Chen W."/>
            <person name="Choi C."/>
            <person name="Clum A."/>
            <person name="Dos Santos R.A."/>
            <person name="Damasio A.R."/>
            <person name="Diallinas G."/>
            <person name="Emri T."/>
            <person name="Fekete E."/>
            <person name="Flipphi M."/>
            <person name="Freyberg S."/>
            <person name="Gallo A."/>
            <person name="Gournas C."/>
            <person name="Habgood R."/>
            <person name="Hainaut M."/>
            <person name="Harispe M.L."/>
            <person name="Henrissat B."/>
            <person name="Hilden K.S."/>
            <person name="Hope R."/>
            <person name="Hossain A."/>
            <person name="Karabika E."/>
            <person name="Karaffa L."/>
            <person name="Karanyi Z."/>
            <person name="Krasevec N."/>
            <person name="Kuo A."/>
            <person name="Kusch H."/>
            <person name="LaButti K."/>
            <person name="Lagendijk E.L."/>
            <person name="Lapidus A."/>
            <person name="Levasseur A."/>
            <person name="Lindquist E."/>
            <person name="Lipzen A."/>
            <person name="Logrieco A.F."/>
            <person name="MacCabe A."/>
            <person name="Maekelae M.R."/>
            <person name="Malavazi I."/>
            <person name="Melin P."/>
            <person name="Meyer V."/>
            <person name="Mielnichuk N."/>
            <person name="Miskei M."/>
            <person name="Molnar A.P."/>
            <person name="Mule G."/>
            <person name="Ngan C.Y."/>
            <person name="Orejas M."/>
            <person name="Orosz E."/>
            <person name="Ouedraogo J.P."/>
            <person name="Overkamp K.M."/>
            <person name="Park H.-S."/>
            <person name="Perrone G."/>
            <person name="Piumi F."/>
            <person name="Punt P.J."/>
            <person name="Ram A.F."/>
            <person name="Ramon A."/>
            <person name="Rauscher S."/>
            <person name="Record E."/>
            <person name="Riano-Pachon D.M."/>
            <person name="Robert V."/>
            <person name="Roehrig J."/>
            <person name="Ruller R."/>
            <person name="Salamov A."/>
            <person name="Salih N.S."/>
            <person name="Samson R.A."/>
            <person name="Sandor E."/>
            <person name="Sanguinetti M."/>
            <person name="Schuetze T."/>
            <person name="Sepcic K."/>
            <person name="Shelest E."/>
            <person name="Sherlock G."/>
            <person name="Sophianopoulou V."/>
            <person name="Squina F.M."/>
            <person name="Sun H."/>
            <person name="Susca A."/>
            <person name="Todd R.B."/>
            <person name="Tsang A."/>
            <person name="Unkles S.E."/>
            <person name="van de Wiele N."/>
            <person name="van Rossen-Uffink D."/>
            <person name="Oliveira J.V."/>
            <person name="Vesth T.C."/>
            <person name="Visser J."/>
            <person name="Yu J.-H."/>
            <person name="Zhou M."/>
            <person name="Andersen M.R."/>
            <person name="Archer D.B."/>
            <person name="Baker S.E."/>
            <person name="Benoit I."/>
            <person name="Brakhage A.A."/>
            <person name="Braus G.H."/>
            <person name="Fischer R."/>
            <person name="Frisvad J.C."/>
            <person name="Goldman G.H."/>
            <person name="Houbraken J."/>
            <person name="Oakley B."/>
            <person name="Pocsi I."/>
            <person name="Scazzocchio C."/>
            <person name="Seiboth B."/>
            <person name="vanKuyk P.A."/>
            <person name="Wortman J."/>
            <person name="Dyer P.S."/>
            <person name="Grigoriev I.V."/>
        </authorList>
    </citation>
    <scope>NUCLEOTIDE SEQUENCE [LARGE SCALE GENOMIC DNA]</scope>
    <source>
        <strain evidence="4">CBS 506.65</strain>
    </source>
</reference>
<proteinExistence type="predicted"/>
<evidence type="ECO:0000256" key="1">
    <source>
        <dbReference type="SAM" id="MobiDB-lite"/>
    </source>
</evidence>
<dbReference type="OrthoDB" id="1658288at2759"/>
<dbReference type="STRING" id="1073090.A0A1L9SNV1"/>
<feature type="region of interest" description="Disordered" evidence="1">
    <location>
        <begin position="324"/>
        <end position="350"/>
    </location>
</feature>
<feature type="domain" description="Nucleoside phosphorylase" evidence="2">
    <location>
        <begin position="39"/>
        <end position="121"/>
    </location>
</feature>
<dbReference type="InterPro" id="IPR035994">
    <property type="entry name" value="Nucleoside_phosphorylase_sf"/>
</dbReference>
<sequence>MALLMIPEGEAVQGVFDEIYEGDNLDIEASQSERASIFEFSYTIGRIGRHEVVLAYMPGMGKVNAANIASSLRSSFIDLKLVLLVGICGGVPNGLDNSEIVLGDIIISKNVVQSDFGKQYPEGFERKNTVSNNLRETGLEIRLFLENIEDNKKILGEKTSKNLISLLERPGFEEVKYPGAHEDKLFPPDYLHQHHDTQDCGCHEGQTCSVARQSPCELLGCDPELLARERPRARQGQNPAIHFGSVASGDAVIKCGMYRDQIARQENVIAFEMESAGIWELLPCFMVKGVCDYADSHKNKKWQLYAAATAAACAQATLELWDRRSQQRPSRNRVSNGGKNSERTKLLGQVVSPDPSPSFTSYGSMVAIQGGIVNAQGAIFNQ</sequence>
<dbReference type="InterPro" id="IPR053137">
    <property type="entry name" value="NLR-like"/>
</dbReference>
<feature type="compositionally biased region" description="Polar residues" evidence="1">
    <location>
        <begin position="327"/>
        <end position="339"/>
    </location>
</feature>
<dbReference type="Proteomes" id="UP000184188">
    <property type="component" value="Unassembled WGS sequence"/>
</dbReference>
<evidence type="ECO:0000313" key="4">
    <source>
        <dbReference type="Proteomes" id="UP000184188"/>
    </source>
</evidence>
<dbReference type="SUPFAM" id="SSF53167">
    <property type="entry name" value="Purine and uridine phosphorylases"/>
    <property type="match status" value="1"/>
</dbReference>
<dbReference type="GO" id="GO:0009116">
    <property type="term" value="P:nucleoside metabolic process"/>
    <property type="evidence" value="ECO:0007669"/>
    <property type="project" value="InterPro"/>
</dbReference>
<dbReference type="GeneID" id="34612819"/>
<organism evidence="3 4">
    <name type="scientific">Penicilliopsis zonata CBS 506.65</name>
    <dbReference type="NCBI Taxonomy" id="1073090"/>
    <lineage>
        <taxon>Eukaryota</taxon>
        <taxon>Fungi</taxon>
        <taxon>Dikarya</taxon>
        <taxon>Ascomycota</taxon>
        <taxon>Pezizomycotina</taxon>
        <taxon>Eurotiomycetes</taxon>
        <taxon>Eurotiomycetidae</taxon>
        <taxon>Eurotiales</taxon>
        <taxon>Aspergillaceae</taxon>
        <taxon>Penicilliopsis</taxon>
    </lineage>
</organism>
<dbReference type="PANTHER" id="PTHR46082">
    <property type="entry name" value="ATP/GTP-BINDING PROTEIN-RELATED"/>
    <property type="match status" value="1"/>
</dbReference>
<evidence type="ECO:0000313" key="3">
    <source>
        <dbReference type="EMBL" id="OJJ48734.1"/>
    </source>
</evidence>
<dbReference type="PANTHER" id="PTHR46082:SF6">
    <property type="entry name" value="AAA+ ATPASE DOMAIN-CONTAINING PROTEIN-RELATED"/>
    <property type="match status" value="1"/>
</dbReference>
<dbReference type="Gene3D" id="3.40.50.1580">
    <property type="entry name" value="Nucleoside phosphorylase domain"/>
    <property type="match status" value="1"/>
</dbReference>
<dbReference type="InterPro" id="IPR000845">
    <property type="entry name" value="Nucleoside_phosphorylase_d"/>
</dbReference>
<gene>
    <name evidence="3" type="ORF">ASPZODRAFT_158382</name>
</gene>
<dbReference type="EMBL" id="KV878339">
    <property type="protein sequence ID" value="OJJ48734.1"/>
    <property type="molecule type" value="Genomic_DNA"/>
</dbReference>
<name>A0A1L9SNV1_9EURO</name>
<accession>A0A1L9SNV1</accession>
<dbReference type="RefSeq" id="XP_022583244.1">
    <property type="nucleotide sequence ID" value="XM_022726355.1"/>
</dbReference>
<evidence type="ECO:0000259" key="2">
    <source>
        <dbReference type="Pfam" id="PF01048"/>
    </source>
</evidence>
<dbReference type="VEuPathDB" id="FungiDB:ASPZODRAFT_158382"/>
<keyword evidence="4" id="KW-1185">Reference proteome</keyword>
<dbReference type="Pfam" id="PF01048">
    <property type="entry name" value="PNP_UDP_1"/>
    <property type="match status" value="1"/>
</dbReference>
<dbReference type="AlphaFoldDB" id="A0A1L9SNV1"/>
<protein>
    <recommendedName>
        <fullName evidence="2">Nucleoside phosphorylase domain-containing protein</fullName>
    </recommendedName>
</protein>